<sequence length="206" mass="22957">MVVGRTERWRKHIGTVHQVMVLLLHSTLSKEVSGHSVWTGIVVEDIIFDRNRDNTAGRDVCSTFSTLPGRRMSTQSLICEASSLYPSVPRRQGSLCHLDQMPYDPCFTQLTELRDTRLPPPARSTGQGRNRRLSVASSQGSRAAHAGSGHEYLSERTSRCHSALGHFSLEPELWASTNRSSIARTDLLNEVNMAPSSTITRPRFVD</sequence>
<keyword evidence="2" id="KW-0732">Signal</keyword>
<keyword evidence="4" id="KW-1185">Reference proteome</keyword>
<gene>
    <name evidence="3" type="primary">AVEN_41824_1</name>
    <name evidence="3" type="ORF">CDAR_284241</name>
</gene>
<proteinExistence type="predicted"/>
<accession>A0AAV4VHD9</accession>
<evidence type="ECO:0000256" key="1">
    <source>
        <dbReference type="SAM" id="MobiDB-lite"/>
    </source>
</evidence>
<feature type="signal peptide" evidence="2">
    <location>
        <begin position="1"/>
        <end position="34"/>
    </location>
</feature>
<reference evidence="3 4" key="1">
    <citation type="submission" date="2021-06" db="EMBL/GenBank/DDBJ databases">
        <title>Caerostris darwini draft genome.</title>
        <authorList>
            <person name="Kono N."/>
            <person name="Arakawa K."/>
        </authorList>
    </citation>
    <scope>NUCLEOTIDE SEQUENCE [LARGE SCALE GENOMIC DNA]</scope>
</reference>
<feature type="region of interest" description="Disordered" evidence="1">
    <location>
        <begin position="116"/>
        <end position="152"/>
    </location>
</feature>
<dbReference type="AlphaFoldDB" id="A0AAV4VHD9"/>
<name>A0AAV4VHD9_9ARAC</name>
<evidence type="ECO:0000256" key="2">
    <source>
        <dbReference type="SAM" id="SignalP"/>
    </source>
</evidence>
<comment type="caution">
    <text evidence="3">The sequence shown here is derived from an EMBL/GenBank/DDBJ whole genome shotgun (WGS) entry which is preliminary data.</text>
</comment>
<feature type="chain" id="PRO_5043977525" evidence="2">
    <location>
        <begin position="35"/>
        <end position="206"/>
    </location>
</feature>
<dbReference type="EMBL" id="BPLQ01013031">
    <property type="protein sequence ID" value="GIY69286.1"/>
    <property type="molecule type" value="Genomic_DNA"/>
</dbReference>
<evidence type="ECO:0000313" key="4">
    <source>
        <dbReference type="Proteomes" id="UP001054837"/>
    </source>
</evidence>
<evidence type="ECO:0000313" key="3">
    <source>
        <dbReference type="EMBL" id="GIY69286.1"/>
    </source>
</evidence>
<dbReference type="Proteomes" id="UP001054837">
    <property type="component" value="Unassembled WGS sequence"/>
</dbReference>
<organism evidence="3 4">
    <name type="scientific">Caerostris darwini</name>
    <dbReference type="NCBI Taxonomy" id="1538125"/>
    <lineage>
        <taxon>Eukaryota</taxon>
        <taxon>Metazoa</taxon>
        <taxon>Ecdysozoa</taxon>
        <taxon>Arthropoda</taxon>
        <taxon>Chelicerata</taxon>
        <taxon>Arachnida</taxon>
        <taxon>Araneae</taxon>
        <taxon>Araneomorphae</taxon>
        <taxon>Entelegynae</taxon>
        <taxon>Araneoidea</taxon>
        <taxon>Araneidae</taxon>
        <taxon>Caerostris</taxon>
    </lineage>
</organism>
<protein>
    <submittedName>
        <fullName evidence="3">Uncharacterized protein</fullName>
    </submittedName>
</protein>